<dbReference type="PANTHER" id="PTHR46060:SF1">
    <property type="entry name" value="MARINER MOS1 TRANSPOSASE-LIKE PROTEIN"/>
    <property type="match status" value="1"/>
</dbReference>
<organism evidence="2 3">
    <name type="scientific">Rhynchophorus ferrugineus</name>
    <name type="common">Red palm weevil</name>
    <name type="synonym">Curculio ferrugineus</name>
    <dbReference type="NCBI Taxonomy" id="354439"/>
    <lineage>
        <taxon>Eukaryota</taxon>
        <taxon>Metazoa</taxon>
        <taxon>Ecdysozoa</taxon>
        <taxon>Arthropoda</taxon>
        <taxon>Hexapoda</taxon>
        <taxon>Insecta</taxon>
        <taxon>Pterygota</taxon>
        <taxon>Neoptera</taxon>
        <taxon>Endopterygota</taxon>
        <taxon>Coleoptera</taxon>
        <taxon>Polyphaga</taxon>
        <taxon>Cucujiformia</taxon>
        <taxon>Curculionidae</taxon>
        <taxon>Dryophthorinae</taxon>
        <taxon>Rhynchophorus</taxon>
    </lineage>
</organism>
<evidence type="ECO:0000313" key="2">
    <source>
        <dbReference type="EMBL" id="KAF7276823.1"/>
    </source>
</evidence>
<comment type="caution">
    <text evidence="2">The sequence shown here is derived from an EMBL/GenBank/DDBJ whole genome shotgun (WGS) entry which is preliminary data.</text>
</comment>
<accession>A0A834MAM5</accession>
<name>A0A834MAM5_RHYFE</name>
<dbReference type="InterPro" id="IPR052709">
    <property type="entry name" value="Transposase-MT_Hybrid"/>
</dbReference>
<dbReference type="OrthoDB" id="6760456at2759"/>
<feature type="region of interest" description="Disordered" evidence="1">
    <location>
        <begin position="56"/>
        <end position="81"/>
    </location>
</feature>
<proteinExistence type="predicted"/>
<keyword evidence="3" id="KW-1185">Reference proteome</keyword>
<dbReference type="AlphaFoldDB" id="A0A834MAM5"/>
<evidence type="ECO:0000313" key="3">
    <source>
        <dbReference type="Proteomes" id="UP000625711"/>
    </source>
</evidence>
<sequence>MRKLCAKWVPRELTFDQKQRRVDDSEQCLKMKRNKPNLRRCVAIDETWLLHFTPKSNRQSSEWTTHDEPAPNRVKTQQSTG</sequence>
<evidence type="ECO:0008006" key="4">
    <source>
        <dbReference type="Google" id="ProtNLM"/>
    </source>
</evidence>
<dbReference type="GO" id="GO:0003676">
    <property type="term" value="F:nucleic acid binding"/>
    <property type="evidence" value="ECO:0007669"/>
    <property type="project" value="InterPro"/>
</dbReference>
<reference evidence="2" key="1">
    <citation type="submission" date="2020-08" db="EMBL/GenBank/DDBJ databases">
        <title>Genome sequencing and assembly of the red palm weevil Rhynchophorus ferrugineus.</title>
        <authorList>
            <person name="Dias G.B."/>
            <person name="Bergman C.M."/>
            <person name="Manee M."/>
        </authorList>
    </citation>
    <scope>NUCLEOTIDE SEQUENCE</scope>
    <source>
        <strain evidence="2">AA-2017</strain>
        <tissue evidence="2">Whole larva</tissue>
    </source>
</reference>
<dbReference type="InterPro" id="IPR036397">
    <property type="entry name" value="RNaseH_sf"/>
</dbReference>
<feature type="non-terminal residue" evidence="2">
    <location>
        <position position="81"/>
    </location>
</feature>
<evidence type="ECO:0000256" key="1">
    <source>
        <dbReference type="SAM" id="MobiDB-lite"/>
    </source>
</evidence>
<dbReference type="EMBL" id="JAACXV010005400">
    <property type="protein sequence ID" value="KAF7276823.1"/>
    <property type="molecule type" value="Genomic_DNA"/>
</dbReference>
<protein>
    <recommendedName>
        <fullName evidence="4">Transposase</fullName>
    </recommendedName>
</protein>
<dbReference type="Proteomes" id="UP000625711">
    <property type="component" value="Unassembled WGS sequence"/>
</dbReference>
<dbReference type="Gene3D" id="3.30.420.10">
    <property type="entry name" value="Ribonuclease H-like superfamily/Ribonuclease H"/>
    <property type="match status" value="1"/>
</dbReference>
<gene>
    <name evidence="2" type="ORF">GWI33_009745</name>
</gene>
<dbReference type="PANTHER" id="PTHR46060">
    <property type="entry name" value="MARINER MOS1 TRANSPOSASE-LIKE PROTEIN"/>
    <property type="match status" value="1"/>
</dbReference>